<comment type="caution">
    <text evidence="1">The sequence shown here is derived from an EMBL/GenBank/DDBJ whole genome shotgun (WGS) entry which is preliminary data.</text>
</comment>
<accession>A0ABQ3GNW8</accession>
<organism evidence="1 2">
    <name type="scientific">Psychrobacter glaciei</name>
    <dbReference type="NCBI Taxonomy" id="619771"/>
    <lineage>
        <taxon>Bacteria</taxon>
        <taxon>Pseudomonadati</taxon>
        <taxon>Pseudomonadota</taxon>
        <taxon>Gammaproteobacteria</taxon>
        <taxon>Moraxellales</taxon>
        <taxon>Moraxellaceae</taxon>
        <taxon>Psychrobacter</taxon>
    </lineage>
</organism>
<dbReference type="EMBL" id="BMZR01000001">
    <property type="protein sequence ID" value="GHD25985.1"/>
    <property type="molecule type" value="Genomic_DNA"/>
</dbReference>
<evidence type="ECO:0000313" key="2">
    <source>
        <dbReference type="Proteomes" id="UP000610203"/>
    </source>
</evidence>
<dbReference type="Proteomes" id="UP000610203">
    <property type="component" value="Unassembled WGS sequence"/>
</dbReference>
<gene>
    <name evidence="1" type="ORF">GCM10016272_02390</name>
</gene>
<protein>
    <recommendedName>
        <fullName evidence="3">Metalloprotease</fullName>
    </recommendedName>
</protein>
<evidence type="ECO:0008006" key="3">
    <source>
        <dbReference type="Google" id="ProtNLM"/>
    </source>
</evidence>
<keyword evidence="2" id="KW-1185">Reference proteome</keyword>
<evidence type="ECO:0000313" key="1">
    <source>
        <dbReference type="EMBL" id="GHD25985.1"/>
    </source>
</evidence>
<reference evidence="2" key="1">
    <citation type="journal article" date="2019" name="Int. J. Syst. Evol. Microbiol.">
        <title>The Global Catalogue of Microorganisms (GCM) 10K type strain sequencing project: providing services to taxonomists for standard genome sequencing and annotation.</title>
        <authorList>
            <consortium name="The Broad Institute Genomics Platform"/>
            <consortium name="The Broad Institute Genome Sequencing Center for Infectious Disease"/>
            <person name="Wu L."/>
            <person name="Ma J."/>
        </authorList>
    </citation>
    <scope>NUCLEOTIDE SEQUENCE [LARGE SCALE GENOMIC DNA]</scope>
    <source>
        <strain evidence="2">KCTC 42280</strain>
    </source>
</reference>
<sequence length="208" mass="22848">MFFIRKGLLIGLVTFGLVGCSDPEPQVIDMNEVAAEAGLSEDEYVIHENGAIEIKASEEAIQTEDKVSWYQDDLSEPVENVGMLDAEAILASAGLEPDEIEESVDPEGEPKKLYIITDETPLSAWFSHSPNNIALNWYQYSDEPKTTEYSQQSLKDVYKLARAMAGREGADAVMYLSNGGKYRSKPVGGYPATGQCNDGICFIHINIS</sequence>
<dbReference type="PROSITE" id="PS51257">
    <property type="entry name" value="PROKAR_LIPOPROTEIN"/>
    <property type="match status" value="1"/>
</dbReference>
<name>A0ABQ3GNW8_9GAMM</name>
<proteinExistence type="predicted"/>